<dbReference type="EMBL" id="CP155571">
    <property type="protein sequence ID" value="XFO71638.1"/>
    <property type="molecule type" value="Genomic_DNA"/>
</dbReference>
<dbReference type="InterPro" id="IPR048844">
    <property type="entry name" value="LpdD_chaperone-like"/>
</dbReference>
<evidence type="ECO:0000259" key="1">
    <source>
        <dbReference type="Pfam" id="PF21758"/>
    </source>
</evidence>
<gene>
    <name evidence="2" type="ORF">SPACI_016720</name>
</gene>
<protein>
    <recommendedName>
        <fullName evidence="1">Prenylated flavin chaperone LpdD-like domain-containing protein</fullName>
    </recommendedName>
</protein>
<evidence type="ECO:0000313" key="3">
    <source>
        <dbReference type="Proteomes" id="UP000216052"/>
    </source>
</evidence>
<reference evidence="2" key="1">
    <citation type="submission" date="2024-05" db="EMBL/GenBank/DDBJ databases">
        <title>Isolation and characterization of Sporomusa carbonis sp. nov., a carboxydotrophic hydrogenogen in the genus of Sporomusa isolated from a charcoal burning pile.</title>
        <authorList>
            <person name="Boeer T."/>
            <person name="Rosenbaum F."/>
            <person name="Eysell L."/>
            <person name="Mueller V."/>
            <person name="Daniel R."/>
            <person name="Poehlein A."/>
        </authorList>
    </citation>
    <scope>NUCLEOTIDE SEQUENCE [LARGE SCALE GENOMIC DNA]</scope>
    <source>
        <strain evidence="2">DSM 3132</strain>
    </source>
</reference>
<name>A0ABZ3J0L1_SPOA4</name>
<accession>A0ABZ3J0L1</accession>
<sequence length="128" mass="13741">MESGDRVRQLTAASGRIGITLEAITVGEDICVIIYGGDSPHIGCVTLSIFRPSWKDGSTPSTTTSVLNLIGHKDDQVAQSVSHSLSAKLNKNVAVICGIHIDNITSEEIKDTIKLVESLTDRLIQKLI</sequence>
<feature type="domain" description="Prenylated flavin chaperone LpdD-like" evidence="1">
    <location>
        <begin position="14"/>
        <end position="127"/>
    </location>
</feature>
<organism evidence="2 3">
    <name type="scientific">Sporomusa acidovorans (strain ATCC 49682 / DSM 3132 / Mol)</name>
    <dbReference type="NCBI Taxonomy" id="1123286"/>
    <lineage>
        <taxon>Bacteria</taxon>
        <taxon>Bacillati</taxon>
        <taxon>Bacillota</taxon>
        <taxon>Negativicutes</taxon>
        <taxon>Selenomonadales</taxon>
        <taxon>Sporomusaceae</taxon>
        <taxon>Sporomusa</taxon>
    </lineage>
</organism>
<dbReference type="RefSeq" id="WP_093794521.1">
    <property type="nucleotide sequence ID" value="NZ_CP155571.1"/>
</dbReference>
<evidence type="ECO:0000313" key="2">
    <source>
        <dbReference type="EMBL" id="XFO71638.1"/>
    </source>
</evidence>
<keyword evidence="3" id="KW-1185">Reference proteome</keyword>
<dbReference type="Proteomes" id="UP000216052">
    <property type="component" value="Chromosome"/>
</dbReference>
<proteinExistence type="predicted"/>
<dbReference type="Pfam" id="PF21758">
    <property type="entry name" value="PAC_bac"/>
    <property type="match status" value="1"/>
</dbReference>